<evidence type="ECO:0000313" key="3">
    <source>
        <dbReference type="EMBL" id="AOM83480.1"/>
    </source>
</evidence>
<dbReference type="PATRIC" id="fig|632773.3.peg.2237"/>
<organism evidence="3 4">
    <name type="scientific">Salisediminibacterium beveridgei</name>
    <dbReference type="NCBI Taxonomy" id="632773"/>
    <lineage>
        <taxon>Bacteria</taxon>
        <taxon>Bacillati</taxon>
        <taxon>Bacillota</taxon>
        <taxon>Bacilli</taxon>
        <taxon>Bacillales</taxon>
        <taxon>Bacillaceae</taxon>
        <taxon>Salisediminibacterium</taxon>
    </lineage>
</organism>
<dbReference type="PANTHER" id="PTHR31528">
    <property type="entry name" value="4-AMINO-5-HYDROXYMETHYL-2-METHYLPYRIMIDINE PHOSPHATE SYNTHASE THI11-RELATED"/>
    <property type="match status" value="1"/>
</dbReference>
<dbReference type="PROSITE" id="PS51257">
    <property type="entry name" value="PROKAR_LIPOPROTEIN"/>
    <property type="match status" value="1"/>
</dbReference>
<keyword evidence="1" id="KW-0732">Signal</keyword>
<dbReference type="SUPFAM" id="SSF53850">
    <property type="entry name" value="Periplasmic binding protein-like II"/>
    <property type="match status" value="1"/>
</dbReference>
<dbReference type="InterPro" id="IPR015168">
    <property type="entry name" value="SsuA/THI5"/>
</dbReference>
<dbReference type="AlphaFoldDB" id="A0A1D7QWV0"/>
<protein>
    <submittedName>
        <fullName evidence="3">ABC transporter substrate binding protein</fullName>
    </submittedName>
</protein>
<name>A0A1D7QWV0_9BACI</name>
<dbReference type="Gene3D" id="3.40.190.10">
    <property type="entry name" value="Periplasmic binding protein-like II"/>
    <property type="match status" value="2"/>
</dbReference>
<gene>
    <name evidence="3" type="ORF">BBEV_2122</name>
</gene>
<dbReference type="Proteomes" id="UP000094463">
    <property type="component" value="Chromosome"/>
</dbReference>
<proteinExistence type="predicted"/>
<dbReference type="Pfam" id="PF09084">
    <property type="entry name" value="NMT1"/>
    <property type="match status" value="1"/>
</dbReference>
<feature type="signal peptide" evidence="1">
    <location>
        <begin position="1"/>
        <end position="21"/>
    </location>
</feature>
<feature type="chain" id="PRO_5039553527" evidence="1">
    <location>
        <begin position="22"/>
        <end position="334"/>
    </location>
</feature>
<dbReference type="STRING" id="632773.BBEV_2122"/>
<feature type="domain" description="SsuA/THI5-like" evidence="2">
    <location>
        <begin position="46"/>
        <end position="258"/>
    </location>
</feature>
<evidence type="ECO:0000259" key="2">
    <source>
        <dbReference type="Pfam" id="PF09084"/>
    </source>
</evidence>
<evidence type="ECO:0000256" key="1">
    <source>
        <dbReference type="SAM" id="SignalP"/>
    </source>
</evidence>
<sequence length="334" mass="36822">MMKWMKAGMAASVLMVVAACGNEDNTDAAEEGELQEVDLMLDWYPNAVHSYLYVALENGYFEEEGLDVTIRFPANPTDPINLAATGDVTVGITYQPDVITARNQDIPVVSFASIVRTPLNHIIYLEDGLSSPADLAGKTVGYPGIPVNEALIETMVSDAGADPGDVEMIDVGFELGSSIVSGQVDAVVGAYINHEVPVLRHQGHDVSYFNPVDHGVPAFYELVMVTNEDQLEEDPETIDAFWRAASRGFEFMEENPDDSLDLLFSNEDQENFPLIRDVEEESMEILLTKMTAEGEAFGSQEESSWEETIDWLYDTGFISEKPDLDEIFVNLVGE</sequence>
<dbReference type="PANTHER" id="PTHR31528:SF3">
    <property type="entry name" value="THIAMINE BIOSYNTHESIS PROTEIN HI_0357-RELATED"/>
    <property type="match status" value="1"/>
</dbReference>
<dbReference type="InterPro" id="IPR027939">
    <property type="entry name" value="NMT1/THI5"/>
</dbReference>
<dbReference type="CDD" id="cd13651">
    <property type="entry name" value="PBP2_ThiY"/>
    <property type="match status" value="1"/>
</dbReference>
<dbReference type="GO" id="GO:0009228">
    <property type="term" value="P:thiamine biosynthetic process"/>
    <property type="evidence" value="ECO:0007669"/>
    <property type="project" value="InterPro"/>
</dbReference>
<accession>A0A1D7QWV0</accession>
<keyword evidence="4" id="KW-1185">Reference proteome</keyword>
<dbReference type="EMBL" id="CP012502">
    <property type="protein sequence ID" value="AOM83480.1"/>
    <property type="molecule type" value="Genomic_DNA"/>
</dbReference>
<evidence type="ECO:0000313" key="4">
    <source>
        <dbReference type="Proteomes" id="UP000094463"/>
    </source>
</evidence>
<dbReference type="KEGG" id="bbev:BBEV_2122"/>
<reference evidence="3 4" key="1">
    <citation type="submission" date="2015-08" db="EMBL/GenBank/DDBJ databases">
        <title>The complete genome sequence of Bacillus beveridgei MLTeJB.</title>
        <authorList>
            <person name="Hanson T.E."/>
            <person name="Mesa C."/>
            <person name="Basesman S.M."/>
            <person name="Oremland R.S."/>
        </authorList>
    </citation>
    <scope>NUCLEOTIDE SEQUENCE [LARGE SCALE GENOMIC DNA]</scope>
    <source>
        <strain evidence="3 4">MLTeJB</strain>
    </source>
</reference>